<dbReference type="Proteomes" id="UP001374579">
    <property type="component" value="Unassembled WGS sequence"/>
</dbReference>
<organism evidence="9 10">
    <name type="scientific">Littorina saxatilis</name>
    <dbReference type="NCBI Taxonomy" id="31220"/>
    <lineage>
        <taxon>Eukaryota</taxon>
        <taxon>Metazoa</taxon>
        <taxon>Spiralia</taxon>
        <taxon>Lophotrochozoa</taxon>
        <taxon>Mollusca</taxon>
        <taxon>Gastropoda</taxon>
        <taxon>Caenogastropoda</taxon>
        <taxon>Littorinimorpha</taxon>
        <taxon>Littorinoidea</taxon>
        <taxon>Littorinidae</taxon>
        <taxon>Littorina</taxon>
    </lineage>
</organism>
<evidence type="ECO:0000256" key="2">
    <source>
        <dbReference type="ARBA" id="ARBA00022613"/>
    </source>
</evidence>
<dbReference type="GO" id="GO:0005212">
    <property type="term" value="F:structural constituent of eye lens"/>
    <property type="evidence" value="ECO:0007669"/>
    <property type="project" value="UniProtKB-KW"/>
</dbReference>
<evidence type="ECO:0000256" key="1">
    <source>
        <dbReference type="ARBA" id="ARBA00009986"/>
    </source>
</evidence>
<evidence type="ECO:0000256" key="3">
    <source>
        <dbReference type="ARBA" id="ARBA00023002"/>
    </source>
</evidence>
<comment type="caution">
    <text evidence="9">The sequence shown here is derived from an EMBL/GenBank/DDBJ whole genome shotgun (WGS) entry which is preliminary data.</text>
</comment>
<dbReference type="Gene3D" id="3.40.309.10">
    <property type="entry name" value="Aldehyde Dehydrogenase, Chain A, domain 2"/>
    <property type="match status" value="1"/>
</dbReference>
<dbReference type="Pfam" id="PF00171">
    <property type="entry name" value="Aldedh"/>
    <property type="match status" value="1"/>
</dbReference>
<dbReference type="FunFam" id="3.40.605.10:FF:000050">
    <property type="entry name" value="Aldehyde dehydrogenase, mitochondrial"/>
    <property type="match status" value="1"/>
</dbReference>
<dbReference type="InterPro" id="IPR015590">
    <property type="entry name" value="Aldehyde_DH_dom"/>
</dbReference>
<reference evidence="9 10" key="1">
    <citation type="submission" date="2024-02" db="EMBL/GenBank/DDBJ databases">
        <title>Chromosome-scale genome assembly of the rough periwinkle Littorina saxatilis.</title>
        <authorList>
            <person name="De Jode A."/>
            <person name="Faria R."/>
            <person name="Formenti G."/>
            <person name="Sims Y."/>
            <person name="Smith T.P."/>
            <person name="Tracey A."/>
            <person name="Wood J.M.D."/>
            <person name="Zagrodzka Z.B."/>
            <person name="Johannesson K."/>
            <person name="Butlin R.K."/>
            <person name="Leder E.H."/>
        </authorList>
    </citation>
    <scope>NUCLEOTIDE SEQUENCE [LARGE SCALE GENOMIC DNA]</scope>
    <source>
        <strain evidence="9">Snail1</strain>
        <tissue evidence="9">Muscle</tissue>
    </source>
</reference>
<evidence type="ECO:0000259" key="8">
    <source>
        <dbReference type="Pfam" id="PF00171"/>
    </source>
</evidence>
<feature type="active site" evidence="6">
    <location>
        <position position="262"/>
    </location>
</feature>
<dbReference type="GO" id="GO:0016620">
    <property type="term" value="F:oxidoreductase activity, acting on the aldehyde or oxo group of donors, NAD or NADP as acceptor"/>
    <property type="evidence" value="ECO:0007669"/>
    <property type="project" value="InterPro"/>
</dbReference>
<dbReference type="InterPro" id="IPR029510">
    <property type="entry name" value="Ald_DH_CS_GLU"/>
</dbReference>
<sequence length="494" mass="54070">MSEPQANPDTKVKFTQLFINSEWVNSLSGKTFPVVNPCTEKPVCHVQEADKADVDAAVAAARAAFAFDTPWRTMDASKRGQLINKFADLLERDVEYISNIETLDNGKPFLDSVDDVRAAIGVFRYYAGWCDKIQGRTIPVDGSYFTYTRHEPVGVCGQIIPWNYPIMMVAWKLGPALACGNTVVLKPAEQTPLSALHCGALLKEAGFPPGVVNIVPGFGTTAGAAVSEHMDVDKVCFTGSSEVGKLIMQAAGRSNLKRVALELGGKSPLIIFADADLDEAVMWAHGAIMNNHGQNCCAGSRTFVQEEIYDKFVQKAKEMAENRSVGDPFDAMTMQGPMVDQAQFQKVLDYCRYGKEDGATLQTGGVRVGDKGYFVRPTVFSDVKDDMRIAKEEIFGPVQSIIKFKDMKEVTQRANRTKYGLAAGVITKDIDKALTLANTLQAGSVWVNCYDIITPQTPFGGFKQSGHGRELGEYALNEYTEVKTVTIKLPHKTS</sequence>
<dbReference type="PANTHER" id="PTHR11699">
    <property type="entry name" value="ALDEHYDE DEHYDROGENASE-RELATED"/>
    <property type="match status" value="1"/>
</dbReference>
<keyword evidence="2" id="KW-0273">Eye lens protein</keyword>
<dbReference type="FunFam" id="3.40.309.10:FF:000001">
    <property type="entry name" value="Mitochondrial aldehyde dehydrogenase 2"/>
    <property type="match status" value="1"/>
</dbReference>
<dbReference type="PROSITE" id="PS00687">
    <property type="entry name" value="ALDEHYDE_DEHYDR_GLU"/>
    <property type="match status" value="1"/>
</dbReference>
<keyword evidence="3 7" id="KW-0560">Oxidoreductase</keyword>
<accession>A0AAN9AN40</accession>
<comment type="function">
    <text evidence="4">Omega-crystallins are structural components of squids and octopi eye lens. Contains relatively little if any DHAL activity.</text>
</comment>
<name>A0AAN9AN40_9CAEN</name>
<dbReference type="SUPFAM" id="SSF53720">
    <property type="entry name" value="ALDH-like"/>
    <property type="match status" value="1"/>
</dbReference>
<dbReference type="Gene3D" id="3.40.605.10">
    <property type="entry name" value="Aldehyde Dehydrogenase, Chain A, domain 1"/>
    <property type="match status" value="1"/>
</dbReference>
<evidence type="ECO:0000256" key="6">
    <source>
        <dbReference type="PROSITE-ProRule" id="PRU10007"/>
    </source>
</evidence>
<evidence type="ECO:0000313" key="9">
    <source>
        <dbReference type="EMBL" id="KAK7089978.1"/>
    </source>
</evidence>
<keyword evidence="10" id="KW-1185">Reference proteome</keyword>
<evidence type="ECO:0000256" key="7">
    <source>
        <dbReference type="RuleBase" id="RU003345"/>
    </source>
</evidence>
<dbReference type="InterPro" id="IPR016163">
    <property type="entry name" value="Ald_DH_C"/>
</dbReference>
<dbReference type="AlphaFoldDB" id="A0AAN9AN40"/>
<evidence type="ECO:0000313" key="10">
    <source>
        <dbReference type="Proteomes" id="UP001374579"/>
    </source>
</evidence>
<comment type="similarity">
    <text evidence="1 7">Belongs to the aldehyde dehydrogenase family.</text>
</comment>
<dbReference type="InterPro" id="IPR016162">
    <property type="entry name" value="Ald_DH_N"/>
</dbReference>
<feature type="domain" description="Aldehyde dehydrogenase" evidence="8">
    <location>
        <begin position="23"/>
        <end position="485"/>
    </location>
</feature>
<dbReference type="EMBL" id="JBAMIC010000024">
    <property type="protein sequence ID" value="KAK7089978.1"/>
    <property type="molecule type" value="Genomic_DNA"/>
</dbReference>
<evidence type="ECO:0000256" key="4">
    <source>
        <dbReference type="ARBA" id="ARBA00053286"/>
    </source>
</evidence>
<gene>
    <name evidence="9" type="ORF">V1264_009846</name>
</gene>
<protein>
    <recommendedName>
        <fullName evidence="5">Omega-crystallin</fullName>
    </recommendedName>
</protein>
<proteinExistence type="inferred from homology"/>
<dbReference type="InterPro" id="IPR016161">
    <property type="entry name" value="Ald_DH/histidinol_DH"/>
</dbReference>
<dbReference type="FunFam" id="3.40.605.10:FF:000026">
    <property type="entry name" value="Aldehyde dehydrogenase, putative"/>
    <property type="match status" value="1"/>
</dbReference>
<evidence type="ECO:0000256" key="5">
    <source>
        <dbReference type="ARBA" id="ARBA00068070"/>
    </source>
</evidence>